<dbReference type="InterPro" id="IPR001412">
    <property type="entry name" value="aa-tRNA-synth_I_CS"/>
</dbReference>
<dbReference type="SUPFAM" id="SSF52374">
    <property type="entry name" value="Nucleotidylyl transferase"/>
    <property type="match status" value="1"/>
</dbReference>
<reference evidence="7" key="1">
    <citation type="submission" date="2018-05" db="EMBL/GenBank/DDBJ databases">
        <authorList>
            <person name="Lanie J.A."/>
            <person name="Ng W.-L."/>
            <person name="Kazmierczak K.M."/>
            <person name="Andrzejewski T.M."/>
            <person name="Davidsen T.M."/>
            <person name="Wayne K.J."/>
            <person name="Tettelin H."/>
            <person name="Glass J.I."/>
            <person name="Rusch D."/>
            <person name="Podicherti R."/>
            <person name="Tsui H.-C.T."/>
            <person name="Winkler M.E."/>
        </authorList>
    </citation>
    <scope>NUCLEOTIDE SEQUENCE</scope>
</reference>
<keyword evidence="1" id="KW-0436">Ligase</keyword>
<dbReference type="Pfam" id="PF00133">
    <property type="entry name" value="tRNA-synt_1"/>
    <property type="match status" value="1"/>
</dbReference>
<dbReference type="GO" id="GO:0006428">
    <property type="term" value="P:isoleucyl-tRNA aminoacylation"/>
    <property type="evidence" value="ECO:0007669"/>
    <property type="project" value="TreeGrafter"/>
</dbReference>
<evidence type="ECO:0000256" key="5">
    <source>
        <dbReference type="ARBA" id="ARBA00023146"/>
    </source>
</evidence>
<proteinExistence type="predicted"/>
<dbReference type="GO" id="GO:0005829">
    <property type="term" value="C:cytosol"/>
    <property type="evidence" value="ECO:0007669"/>
    <property type="project" value="TreeGrafter"/>
</dbReference>
<protein>
    <recommendedName>
        <fullName evidence="6">Aminoacyl-tRNA synthetase class Ia domain-containing protein</fullName>
    </recommendedName>
</protein>
<dbReference type="InterPro" id="IPR002300">
    <property type="entry name" value="aa-tRNA-synth_Ia"/>
</dbReference>
<dbReference type="PANTHER" id="PTHR42765">
    <property type="entry name" value="SOLEUCYL-TRNA SYNTHETASE"/>
    <property type="match status" value="1"/>
</dbReference>
<evidence type="ECO:0000259" key="6">
    <source>
        <dbReference type="Pfam" id="PF00133"/>
    </source>
</evidence>
<feature type="domain" description="Aminoacyl-tRNA synthetase class Ia" evidence="6">
    <location>
        <begin position="26"/>
        <end position="74"/>
    </location>
</feature>
<keyword evidence="3" id="KW-0067">ATP-binding</keyword>
<evidence type="ECO:0000256" key="2">
    <source>
        <dbReference type="ARBA" id="ARBA00022741"/>
    </source>
</evidence>
<keyword evidence="2" id="KW-0547">Nucleotide-binding</keyword>
<evidence type="ECO:0000256" key="3">
    <source>
        <dbReference type="ARBA" id="ARBA00022840"/>
    </source>
</evidence>
<accession>A0A383B363</accession>
<name>A0A383B363_9ZZZZ</name>
<dbReference type="AlphaFoldDB" id="A0A383B363"/>
<dbReference type="Gene3D" id="3.40.50.620">
    <property type="entry name" value="HUPs"/>
    <property type="match status" value="1"/>
</dbReference>
<dbReference type="PROSITE" id="PS00178">
    <property type="entry name" value="AA_TRNA_LIGASE_I"/>
    <property type="match status" value="1"/>
</dbReference>
<organism evidence="7">
    <name type="scientific">marine metagenome</name>
    <dbReference type="NCBI Taxonomy" id="408172"/>
    <lineage>
        <taxon>unclassified sequences</taxon>
        <taxon>metagenomes</taxon>
        <taxon>ecological metagenomes</taxon>
    </lineage>
</organism>
<dbReference type="GO" id="GO:0004822">
    <property type="term" value="F:isoleucine-tRNA ligase activity"/>
    <property type="evidence" value="ECO:0007669"/>
    <property type="project" value="TreeGrafter"/>
</dbReference>
<dbReference type="InterPro" id="IPR050081">
    <property type="entry name" value="Ile-tRNA_ligase"/>
</dbReference>
<evidence type="ECO:0000313" key="7">
    <source>
        <dbReference type="EMBL" id="SVE14527.1"/>
    </source>
</evidence>
<evidence type="ECO:0000256" key="4">
    <source>
        <dbReference type="ARBA" id="ARBA00022917"/>
    </source>
</evidence>
<evidence type="ECO:0000256" key="1">
    <source>
        <dbReference type="ARBA" id="ARBA00022598"/>
    </source>
</evidence>
<keyword evidence="4" id="KW-0648">Protein biosynthesis</keyword>
<dbReference type="GO" id="GO:0005524">
    <property type="term" value="F:ATP binding"/>
    <property type="evidence" value="ECO:0007669"/>
    <property type="project" value="UniProtKB-KW"/>
</dbReference>
<sequence>MSKEHINLPKTAFSMKANLPTKEPELVEYWNKINLYQKLREENKGKEKFILHDGPPYANGNIHMGTALNKILKD</sequence>
<dbReference type="EMBL" id="UINC01197178">
    <property type="protein sequence ID" value="SVE14527.1"/>
    <property type="molecule type" value="Genomic_DNA"/>
</dbReference>
<dbReference type="PANTHER" id="PTHR42765:SF1">
    <property type="entry name" value="ISOLEUCINE--TRNA LIGASE, MITOCHONDRIAL"/>
    <property type="match status" value="1"/>
</dbReference>
<gene>
    <name evidence="7" type="ORF">METZ01_LOCUS467381</name>
</gene>
<keyword evidence="5" id="KW-0030">Aminoacyl-tRNA synthetase</keyword>
<dbReference type="InterPro" id="IPR014729">
    <property type="entry name" value="Rossmann-like_a/b/a_fold"/>
</dbReference>
<feature type="non-terminal residue" evidence="7">
    <location>
        <position position="74"/>
    </location>
</feature>